<dbReference type="Proteomes" id="UP000219072">
    <property type="component" value="Unassembled WGS sequence"/>
</dbReference>
<organism evidence="3 4">
    <name type="scientific">Streptomyces zhaozhouensis</name>
    <dbReference type="NCBI Taxonomy" id="1300267"/>
    <lineage>
        <taxon>Bacteria</taxon>
        <taxon>Bacillati</taxon>
        <taxon>Actinomycetota</taxon>
        <taxon>Actinomycetes</taxon>
        <taxon>Kitasatosporales</taxon>
        <taxon>Streptomycetaceae</taxon>
        <taxon>Streptomyces</taxon>
    </lineage>
</organism>
<keyword evidence="4" id="KW-1185">Reference proteome</keyword>
<dbReference type="EMBL" id="OCNE01000006">
    <property type="protein sequence ID" value="SOD62561.1"/>
    <property type="molecule type" value="Genomic_DNA"/>
</dbReference>
<dbReference type="AlphaFoldDB" id="A0A286DV65"/>
<name>A0A286DV65_9ACTN</name>
<reference evidence="3 4" key="1">
    <citation type="submission" date="2017-09" db="EMBL/GenBank/DDBJ databases">
        <authorList>
            <person name="Ehlers B."/>
            <person name="Leendertz F.H."/>
        </authorList>
    </citation>
    <scope>NUCLEOTIDE SEQUENCE [LARGE SCALE GENOMIC DNA]</scope>
    <source>
        <strain evidence="3 4">CGMCC 4.7095</strain>
    </source>
</reference>
<feature type="region of interest" description="Disordered" evidence="1">
    <location>
        <begin position="23"/>
        <end position="64"/>
    </location>
</feature>
<accession>A0A286DV65</accession>
<feature type="compositionally biased region" description="Acidic residues" evidence="1">
    <location>
        <begin position="39"/>
        <end position="52"/>
    </location>
</feature>
<evidence type="ECO:0000313" key="3">
    <source>
        <dbReference type="EMBL" id="SOD62561.1"/>
    </source>
</evidence>
<evidence type="ECO:0000313" key="4">
    <source>
        <dbReference type="Proteomes" id="UP000219072"/>
    </source>
</evidence>
<dbReference type="RefSeq" id="WP_097231033.1">
    <property type="nucleotide sequence ID" value="NZ_OCNE01000006.1"/>
</dbReference>
<evidence type="ECO:0008006" key="5">
    <source>
        <dbReference type="Google" id="ProtNLM"/>
    </source>
</evidence>
<gene>
    <name evidence="3" type="ORF">SAMN06297387_106138</name>
</gene>
<evidence type="ECO:0000256" key="1">
    <source>
        <dbReference type="SAM" id="MobiDB-lite"/>
    </source>
</evidence>
<feature type="signal peptide" evidence="2">
    <location>
        <begin position="1"/>
        <end position="22"/>
    </location>
</feature>
<dbReference type="PROSITE" id="PS51257">
    <property type="entry name" value="PROKAR_LIPOPROTEIN"/>
    <property type="match status" value="1"/>
</dbReference>
<keyword evidence="2" id="KW-0732">Signal</keyword>
<evidence type="ECO:0000256" key="2">
    <source>
        <dbReference type="SAM" id="SignalP"/>
    </source>
</evidence>
<feature type="chain" id="PRO_5039273709" description="Lipoprotein" evidence="2">
    <location>
        <begin position="23"/>
        <end position="220"/>
    </location>
</feature>
<sequence length="220" mass="23515">MTSRTRTTLVAGVAAASLLLTACGGDGEDSSEEIRGVDEGGESPAVDEDDAGESPAVRDDGIERPDITLPEDVVNVFEEVDTEDPVELAVLADHERRVNSIDEAITSGDLERPALDFYSAGDALTSAVEWAESLVANDESFSGTTRYYERQVTVDEEAGRASVSYCIDASDSLTTTRSTGEADPDSAVTVKVHYETQLDRNEAGVWQTTEAVADPETDRC</sequence>
<proteinExistence type="predicted"/>
<protein>
    <recommendedName>
        <fullName evidence="5">Lipoprotein</fullName>
    </recommendedName>
</protein>